<dbReference type="Pfam" id="PF08107">
    <property type="entry name" value="Antimicrobial12"/>
    <property type="match status" value="1"/>
</dbReference>
<accession>A0A672F5H4</accession>
<evidence type="ECO:0000313" key="8">
    <source>
        <dbReference type="Proteomes" id="UP000472267"/>
    </source>
</evidence>
<dbReference type="GO" id="GO:0005576">
    <property type="term" value="C:extracellular region"/>
    <property type="evidence" value="ECO:0007669"/>
    <property type="project" value="UniProtKB-SubCell"/>
</dbReference>
<dbReference type="Ensembl" id="ENSSFAT00005002078.1">
    <property type="protein sequence ID" value="ENSSFAP00005001966.1"/>
    <property type="gene ID" value="ENSSFAG00005001307.1"/>
</dbReference>
<sequence length="88" mass="10406">MRYAMLFLVLTLVVFLAEPAECGFRSWIKKTWKKIKNAFRGEKDGAAVHNLTSIKKKNVFNRNNNKKKKMFGLFRLCFDIQTPFFRSK</sequence>
<reference evidence="7" key="2">
    <citation type="submission" date="2025-08" db="UniProtKB">
        <authorList>
            <consortium name="Ensembl"/>
        </authorList>
    </citation>
    <scope>IDENTIFICATION</scope>
</reference>
<keyword evidence="3" id="KW-0964">Secreted</keyword>
<dbReference type="AlphaFoldDB" id="A0A672F5H4"/>
<feature type="chain" id="PRO_5025345160" evidence="6">
    <location>
        <begin position="23"/>
        <end position="88"/>
    </location>
</feature>
<evidence type="ECO:0000256" key="4">
    <source>
        <dbReference type="ARBA" id="ARBA00022529"/>
    </source>
</evidence>
<keyword evidence="6" id="KW-0732">Signal</keyword>
<proteinExistence type="inferred from homology"/>
<evidence type="ECO:0000256" key="5">
    <source>
        <dbReference type="ARBA" id="ARBA00023022"/>
    </source>
</evidence>
<organism evidence="7 8">
    <name type="scientific">Salarias fasciatus</name>
    <name type="common">Jewelled blenny</name>
    <name type="synonym">Blennius fasciatus</name>
    <dbReference type="NCBI Taxonomy" id="181472"/>
    <lineage>
        <taxon>Eukaryota</taxon>
        <taxon>Metazoa</taxon>
        <taxon>Chordata</taxon>
        <taxon>Craniata</taxon>
        <taxon>Vertebrata</taxon>
        <taxon>Euteleostomi</taxon>
        <taxon>Actinopterygii</taxon>
        <taxon>Neopterygii</taxon>
        <taxon>Teleostei</taxon>
        <taxon>Neoteleostei</taxon>
        <taxon>Acanthomorphata</taxon>
        <taxon>Ovalentaria</taxon>
        <taxon>Blenniimorphae</taxon>
        <taxon>Blenniiformes</taxon>
        <taxon>Blennioidei</taxon>
        <taxon>Blenniidae</taxon>
        <taxon>Salariinae</taxon>
        <taxon>Salarias</taxon>
    </lineage>
</organism>
<keyword evidence="8" id="KW-1185">Reference proteome</keyword>
<dbReference type="GO" id="GO:0042742">
    <property type="term" value="P:defense response to bacterium"/>
    <property type="evidence" value="ECO:0007669"/>
    <property type="project" value="UniProtKB-KW"/>
</dbReference>
<comment type="subcellular location">
    <subcellularLocation>
        <location evidence="1">Secreted</location>
    </subcellularLocation>
</comment>
<evidence type="ECO:0000256" key="3">
    <source>
        <dbReference type="ARBA" id="ARBA00022525"/>
    </source>
</evidence>
<keyword evidence="4" id="KW-0929">Antimicrobial</keyword>
<reference evidence="7" key="1">
    <citation type="submission" date="2019-06" db="EMBL/GenBank/DDBJ databases">
        <authorList>
            <consortium name="Wellcome Sanger Institute Data Sharing"/>
        </authorList>
    </citation>
    <scope>NUCLEOTIDE SEQUENCE [LARGE SCALE GENOMIC DNA]</scope>
</reference>
<evidence type="ECO:0000256" key="1">
    <source>
        <dbReference type="ARBA" id="ARBA00004613"/>
    </source>
</evidence>
<name>A0A672F5H4_SALFA</name>
<evidence type="ECO:0000313" key="7">
    <source>
        <dbReference type="Ensembl" id="ENSSFAP00005001966.1"/>
    </source>
</evidence>
<feature type="signal peptide" evidence="6">
    <location>
        <begin position="1"/>
        <end position="22"/>
    </location>
</feature>
<keyword evidence="5" id="KW-0044">Antibiotic</keyword>
<evidence type="ECO:0000256" key="2">
    <source>
        <dbReference type="ARBA" id="ARBA00007419"/>
    </source>
</evidence>
<dbReference type="InterPro" id="IPR012515">
    <property type="entry name" value="Antimicrobial12"/>
</dbReference>
<comment type="similarity">
    <text evidence="2">Belongs to the pleurocidin family.</text>
</comment>
<dbReference type="Proteomes" id="UP000472267">
    <property type="component" value="Chromosome 15"/>
</dbReference>
<evidence type="ECO:0000256" key="6">
    <source>
        <dbReference type="SAM" id="SignalP"/>
    </source>
</evidence>
<reference evidence="7" key="3">
    <citation type="submission" date="2025-09" db="UniProtKB">
        <authorList>
            <consortium name="Ensembl"/>
        </authorList>
    </citation>
    <scope>IDENTIFICATION</scope>
</reference>
<dbReference type="InParanoid" id="A0A672F5H4"/>
<protein>
    <submittedName>
        <fullName evidence="7">Uncharacterized protein</fullName>
    </submittedName>
</protein>